<evidence type="ECO:0000313" key="2">
    <source>
        <dbReference type="Proteomes" id="UP000265520"/>
    </source>
</evidence>
<comment type="caution">
    <text evidence="1">The sequence shown here is derived from an EMBL/GenBank/DDBJ whole genome shotgun (WGS) entry which is preliminary data.</text>
</comment>
<protein>
    <submittedName>
        <fullName evidence="1">Uncharacterized protein</fullName>
    </submittedName>
</protein>
<keyword evidence="2" id="KW-1185">Reference proteome</keyword>
<evidence type="ECO:0000313" key="1">
    <source>
        <dbReference type="EMBL" id="MCI72904.1"/>
    </source>
</evidence>
<dbReference type="Proteomes" id="UP000265520">
    <property type="component" value="Unassembled WGS sequence"/>
</dbReference>
<accession>A0A392UJT4</accession>
<name>A0A392UJT4_9FABA</name>
<proteinExistence type="predicted"/>
<organism evidence="1 2">
    <name type="scientific">Trifolium medium</name>
    <dbReference type="NCBI Taxonomy" id="97028"/>
    <lineage>
        <taxon>Eukaryota</taxon>
        <taxon>Viridiplantae</taxon>
        <taxon>Streptophyta</taxon>
        <taxon>Embryophyta</taxon>
        <taxon>Tracheophyta</taxon>
        <taxon>Spermatophyta</taxon>
        <taxon>Magnoliopsida</taxon>
        <taxon>eudicotyledons</taxon>
        <taxon>Gunneridae</taxon>
        <taxon>Pentapetalae</taxon>
        <taxon>rosids</taxon>
        <taxon>fabids</taxon>
        <taxon>Fabales</taxon>
        <taxon>Fabaceae</taxon>
        <taxon>Papilionoideae</taxon>
        <taxon>50 kb inversion clade</taxon>
        <taxon>NPAAA clade</taxon>
        <taxon>Hologalegina</taxon>
        <taxon>IRL clade</taxon>
        <taxon>Trifolieae</taxon>
        <taxon>Trifolium</taxon>
    </lineage>
</organism>
<reference evidence="1 2" key="1">
    <citation type="journal article" date="2018" name="Front. Plant Sci.">
        <title>Red Clover (Trifolium pratense) and Zigzag Clover (T. medium) - A Picture of Genomic Similarities and Differences.</title>
        <authorList>
            <person name="Dluhosova J."/>
            <person name="Istvanek J."/>
            <person name="Nedelnik J."/>
            <person name="Repkova J."/>
        </authorList>
    </citation>
    <scope>NUCLEOTIDE SEQUENCE [LARGE SCALE GENOMIC DNA]</scope>
    <source>
        <strain evidence="2">cv. 10/8</strain>
        <tissue evidence="1">Leaf</tissue>
    </source>
</reference>
<feature type="non-terminal residue" evidence="1">
    <location>
        <position position="30"/>
    </location>
</feature>
<dbReference type="AlphaFoldDB" id="A0A392UJT4"/>
<sequence>MTASGVAPFEPLVKRRGLCTCRHSDAQVSL</sequence>
<dbReference type="EMBL" id="LXQA010827672">
    <property type="protein sequence ID" value="MCI72904.1"/>
    <property type="molecule type" value="Genomic_DNA"/>
</dbReference>